<dbReference type="SUPFAM" id="SSF52540">
    <property type="entry name" value="P-loop containing nucleoside triphosphate hydrolases"/>
    <property type="match status" value="1"/>
</dbReference>
<gene>
    <name evidence="8" type="ORF">Tsubulata_005830</name>
</gene>
<dbReference type="PROSITE" id="PS51192">
    <property type="entry name" value="HELICASE_ATP_BIND_1"/>
    <property type="match status" value="1"/>
</dbReference>
<evidence type="ECO:0000256" key="4">
    <source>
        <dbReference type="PROSITE-ProRule" id="PRU00708"/>
    </source>
</evidence>
<dbReference type="PROSITE" id="PS51375">
    <property type="entry name" value="PPR"/>
    <property type="match status" value="5"/>
</dbReference>
<dbReference type="PANTHER" id="PTHR47926">
    <property type="entry name" value="PENTATRICOPEPTIDE REPEAT-CONTAINING PROTEIN"/>
    <property type="match status" value="1"/>
</dbReference>
<evidence type="ECO:0000256" key="5">
    <source>
        <dbReference type="SAM" id="MobiDB-lite"/>
    </source>
</evidence>
<dbReference type="InterPro" id="IPR001650">
    <property type="entry name" value="Helicase_C-like"/>
</dbReference>
<dbReference type="Pfam" id="PF00271">
    <property type="entry name" value="Helicase_C"/>
    <property type="match status" value="1"/>
</dbReference>
<keyword evidence="9" id="KW-1185">Reference proteome</keyword>
<feature type="repeat" description="PPR" evidence="4">
    <location>
        <begin position="870"/>
        <end position="904"/>
    </location>
</feature>
<feature type="repeat" description="PPR" evidence="4">
    <location>
        <begin position="971"/>
        <end position="1005"/>
    </location>
</feature>
<feature type="domain" description="Helicase ATP-binding" evidence="6">
    <location>
        <begin position="73"/>
        <end position="193"/>
    </location>
</feature>
<feature type="domain" description="Helicase C-terminal" evidence="7">
    <location>
        <begin position="257"/>
        <end position="435"/>
    </location>
</feature>
<dbReference type="FunFam" id="1.25.40.10:FF:000682">
    <property type="entry name" value="Pentatricopeptide repeat-containing protein At3g16610"/>
    <property type="match status" value="1"/>
</dbReference>
<dbReference type="Pfam" id="PF13041">
    <property type="entry name" value="PPR_2"/>
    <property type="match status" value="4"/>
</dbReference>
<evidence type="ECO:0000256" key="3">
    <source>
        <dbReference type="ARBA" id="ARBA00022840"/>
    </source>
</evidence>
<dbReference type="OrthoDB" id="1887476at2759"/>
<dbReference type="CDD" id="cd18787">
    <property type="entry name" value="SF2_C_DEAD"/>
    <property type="match status" value="1"/>
</dbReference>
<dbReference type="InterPro" id="IPR046960">
    <property type="entry name" value="PPR_At4g14850-like_plant"/>
</dbReference>
<comment type="caution">
    <text evidence="8">The sequence shown here is derived from an EMBL/GenBank/DDBJ whole genome shotgun (WGS) entry which is preliminary data.</text>
</comment>
<dbReference type="GO" id="GO:0009451">
    <property type="term" value="P:RNA modification"/>
    <property type="evidence" value="ECO:0007669"/>
    <property type="project" value="InterPro"/>
</dbReference>
<dbReference type="InterPro" id="IPR027417">
    <property type="entry name" value="P-loop_NTPase"/>
</dbReference>
<dbReference type="Pfam" id="PF01535">
    <property type="entry name" value="PPR"/>
    <property type="match status" value="3"/>
</dbReference>
<organism evidence="8 9">
    <name type="scientific">Turnera subulata</name>
    <dbReference type="NCBI Taxonomy" id="218843"/>
    <lineage>
        <taxon>Eukaryota</taxon>
        <taxon>Viridiplantae</taxon>
        <taxon>Streptophyta</taxon>
        <taxon>Embryophyta</taxon>
        <taxon>Tracheophyta</taxon>
        <taxon>Spermatophyta</taxon>
        <taxon>Magnoliopsida</taxon>
        <taxon>eudicotyledons</taxon>
        <taxon>Gunneridae</taxon>
        <taxon>Pentapetalae</taxon>
        <taxon>rosids</taxon>
        <taxon>fabids</taxon>
        <taxon>Malpighiales</taxon>
        <taxon>Passifloraceae</taxon>
        <taxon>Turnera</taxon>
    </lineage>
</organism>
<dbReference type="FunFam" id="1.25.40.10:FF:000073">
    <property type="entry name" value="Pentatricopeptide repeat-containing protein chloroplastic"/>
    <property type="match status" value="1"/>
</dbReference>
<evidence type="ECO:0000256" key="1">
    <source>
        <dbReference type="ARBA" id="ARBA00022737"/>
    </source>
</evidence>
<dbReference type="PANTHER" id="PTHR47926:SF347">
    <property type="entry name" value="PENTATRICOPEPTIDE REPEAT-CONTAINING PROTEIN"/>
    <property type="match status" value="1"/>
</dbReference>
<feature type="repeat" description="PPR" evidence="4">
    <location>
        <begin position="769"/>
        <end position="803"/>
    </location>
</feature>
<dbReference type="AlphaFoldDB" id="A0A9Q0GHT1"/>
<feature type="region of interest" description="Disordered" evidence="5">
    <location>
        <begin position="206"/>
        <end position="230"/>
    </location>
</feature>
<evidence type="ECO:0000259" key="7">
    <source>
        <dbReference type="PROSITE" id="PS51194"/>
    </source>
</evidence>
<dbReference type="InterPro" id="IPR014001">
    <property type="entry name" value="Helicase_ATP-bd"/>
</dbReference>
<dbReference type="NCBIfam" id="TIGR00756">
    <property type="entry name" value="PPR"/>
    <property type="match status" value="5"/>
</dbReference>
<name>A0A9Q0GHT1_9ROSI</name>
<reference evidence="8" key="2">
    <citation type="journal article" date="2023" name="Plants (Basel)">
        <title>Annotation of the Turnera subulata (Passifloraceae) Draft Genome Reveals the S-Locus Evolved after the Divergence of Turneroideae from Passifloroideae in a Stepwise Manner.</title>
        <authorList>
            <person name="Henning P.M."/>
            <person name="Roalson E.H."/>
            <person name="Mir W."/>
            <person name="McCubbin A.G."/>
            <person name="Shore J.S."/>
        </authorList>
    </citation>
    <scope>NUCLEOTIDE SEQUENCE</scope>
    <source>
        <strain evidence="8">F60SS</strain>
    </source>
</reference>
<keyword evidence="2" id="KW-0547">Nucleotide-binding</keyword>
<dbReference type="GO" id="GO:0003723">
    <property type="term" value="F:RNA binding"/>
    <property type="evidence" value="ECO:0007669"/>
    <property type="project" value="InterPro"/>
</dbReference>
<keyword evidence="3" id="KW-0067">ATP-binding</keyword>
<reference evidence="8" key="1">
    <citation type="submission" date="2022-02" db="EMBL/GenBank/DDBJ databases">
        <authorList>
            <person name="Henning P.M."/>
            <person name="McCubbin A.G."/>
            <person name="Shore J.S."/>
        </authorList>
    </citation>
    <scope>NUCLEOTIDE SEQUENCE</scope>
    <source>
        <strain evidence="8">F60SS</strain>
        <tissue evidence="8">Leaves</tissue>
    </source>
</reference>
<feature type="non-terminal residue" evidence="8">
    <location>
        <position position="1028"/>
    </location>
</feature>
<dbReference type="Gene3D" id="1.25.40.10">
    <property type="entry name" value="Tetratricopeptide repeat domain"/>
    <property type="match status" value="5"/>
</dbReference>
<proteinExistence type="predicted"/>
<feature type="repeat" description="PPR" evidence="4">
    <location>
        <begin position="668"/>
        <end position="702"/>
    </location>
</feature>
<dbReference type="Pfam" id="PF00270">
    <property type="entry name" value="DEAD"/>
    <property type="match status" value="1"/>
</dbReference>
<dbReference type="SMART" id="SM00490">
    <property type="entry name" value="HELICc"/>
    <property type="match status" value="1"/>
</dbReference>
<evidence type="ECO:0008006" key="10">
    <source>
        <dbReference type="Google" id="ProtNLM"/>
    </source>
</evidence>
<dbReference type="Gene3D" id="3.40.50.300">
    <property type="entry name" value="P-loop containing nucleotide triphosphate hydrolases"/>
    <property type="match status" value="2"/>
</dbReference>
<accession>A0A9Q0GHT1</accession>
<dbReference type="FunFam" id="1.25.40.10:FF:000285">
    <property type="entry name" value="Pentatricopeptide repeat-containing protein, chloroplastic"/>
    <property type="match status" value="1"/>
</dbReference>
<sequence length="1028" mass="115548">MEETTTAKKKKDQSEIFASCSFSSLGLHPTLCTQLQDLSMRLPGRAKLLRIWLRLSITCRVSPLRLTALVELWVYEILQKLLHRFHWIVPGYIMGGENRSKEKARLRKGISILVATPGRLLDHLKHTSSFLGFGKEIEDILDLLGSRKIESVAKGKQVSNISHFQRQNLLLSATLNEKVNQLAKISLENPVLIGLDDKKIQKNLVPGNTGSIESDEDDDSESPRINSSNEDYKLPTQLVQRYVKVPCGSRLAVLLSILKHLFEREASRKIVVFFSTCDAVDFHYSLLNEFCWSPGSTEAESMEKFLKYNIFRLHGNMKQEDRRNTFQDFKAEKFALLLSTDIAARGLDFPKVKCIIQYDSPGEASEYVHRLLLKHLFRPRCILLLGSCIHSPSRRSEKNFYGEETSPWARCQKLCVEATAIFGWKIFPKSIKEEEEGSEAKRAVEKEKGRHVPISRRFSSLPHPNFINHQIKSLVQQGHNIEALQLYSRNPFPATKFTYPSLLKACASIPNLQYGQTIHSTIITKSFSLDPFVTSSLISFYVKCGSLKNAAQVFDTLPQSDLSRSDVTIWNALIDGYFRFGHVKEGLALFGQMQRSGVRPDGYSLCNLLGVCDVGLGCFGGKQIHGYVVRNGFDYDLFLEIALIDMYFRSGRAMDAWRLFEGMEDKSNVVTWNVLIRGFGEAGLWERSLELYLLAKNSDVRLVSASFTSTLSACCQGELVSFGEQVQCEVIKRGFEDDSYVCTALLTMYAKCKLVGEAEKVFRNVVDKRIETWNAMISAYVGNGYAYDAFEAYNHMKLCKVPPDLFTMSVLLSGSSMVGSYDFGRSIHAELVKRTIQNDSALQSALLTMYSRCKSNGEAYLVFSTIKDKDVVAWGSMVSAFCHNKQYKEAFDVFREMEAHGVKPDSDIMASVVSACTRLDDAKLGCSIHGFVIKSGLWSDVFVASSLIDMYSKLGFLEMAESVFSDMPLRNIVAWNSIMSCYCRNGLPEMSIDLFSRLVHHGLYPNSVSITTVLTAVSSAAALLKGKS</sequence>
<evidence type="ECO:0000313" key="8">
    <source>
        <dbReference type="EMBL" id="KAJ4850315.1"/>
    </source>
</evidence>
<dbReference type="Proteomes" id="UP001141552">
    <property type="component" value="Unassembled WGS sequence"/>
</dbReference>
<dbReference type="InterPro" id="IPR011545">
    <property type="entry name" value="DEAD/DEAH_box_helicase_dom"/>
</dbReference>
<dbReference type="PROSITE" id="PS51194">
    <property type="entry name" value="HELICASE_CTER"/>
    <property type="match status" value="1"/>
</dbReference>
<protein>
    <recommendedName>
        <fullName evidence="10">Helicase C-terminal domain-containing protein</fullName>
    </recommendedName>
</protein>
<evidence type="ECO:0000313" key="9">
    <source>
        <dbReference type="Proteomes" id="UP001141552"/>
    </source>
</evidence>
<dbReference type="InterPro" id="IPR002885">
    <property type="entry name" value="PPR_rpt"/>
</dbReference>
<dbReference type="EMBL" id="JAKUCV010000367">
    <property type="protein sequence ID" value="KAJ4850315.1"/>
    <property type="molecule type" value="Genomic_DNA"/>
</dbReference>
<evidence type="ECO:0000259" key="6">
    <source>
        <dbReference type="PROSITE" id="PS51192"/>
    </source>
</evidence>
<feature type="repeat" description="PPR" evidence="4">
    <location>
        <begin position="566"/>
        <end position="600"/>
    </location>
</feature>
<dbReference type="GO" id="GO:0005524">
    <property type="term" value="F:ATP binding"/>
    <property type="evidence" value="ECO:0007669"/>
    <property type="project" value="UniProtKB-KW"/>
</dbReference>
<keyword evidence="1" id="KW-0677">Repeat</keyword>
<dbReference type="InterPro" id="IPR011990">
    <property type="entry name" value="TPR-like_helical_dom_sf"/>
</dbReference>
<evidence type="ECO:0000256" key="2">
    <source>
        <dbReference type="ARBA" id="ARBA00022741"/>
    </source>
</evidence>